<dbReference type="HOGENOM" id="CLU_2307173_0_0_1"/>
<proteinExistence type="predicted"/>
<sequence>MTQLEDVYHTCGMSTLPELGLRMTAAIKVVRMHNSGTRIFSVRQLRVEQKARSVLATGTSERRQHRTRHSLGSPPSEIRPYNLIEASSPTAVDRRHARSP</sequence>
<evidence type="ECO:0000256" key="1">
    <source>
        <dbReference type="SAM" id="MobiDB-lite"/>
    </source>
</evidence>
<name>A0A0C3PD32_PISTI</name>
<dbReference type="InParanoid" id="A0A0C3PD32"/>
<accession>A0A0C3PD32</accession>
<reference evidence="2 3" key="1">
    <citation type="submission" date="2014-04" db="EMBL/GenBank/DDBJ databases">
        <authorList>
            <consortium name="DOE Joint Genome Institute"/>
            <person name="Kuo A."/>
            <person name="Kohler A."/>
            <person name="Costa M.D."/>
            <person name="Nagy L.G."/>
            <person name="Floudas D."/>
            <person name="Copeland A."/>
            <person name="Barry K.W."/>
            <person name="Cichocki N."/>
            <person name="Veneault-Fourrey C."/>
            <person name="LaButti K."/>
            <person name="Lindquist E.A."/>
            <person name="Lipzen A."/>
            <person name="Lundell T."/>
            <person name="Morin E."/>
            <person name="Murat C."/>
            <person name="Sun H."/>
            <person name="Tunlid A."/>
            <person name="Henrissat B."/>
            <person name="Grigoriev I.V."/>
            <person name="Hibbett D.S."/>
            <person name="Martin F."/>
            <person name="Nordberg H.P."/>
            <person name="Cantor M.N."/>
            <person name="Hua S.X."/>
        </authorList>
    </citation>
    <scope>NUCLEOTIDE SEQUENCE [LARGE SCALE GENOMIC DNA]</scope>
    <source>
        <strain evidence="2 3">Marx 270</strain>
    </source>
</reference>
<gene>
    <name evidence="2" type="ORF">M404DRAFT_999793</name>
</gene>
<evidence type="ECO:0000313" key="2">
    <source>
        <dbReference type="EMBL" id="KIO05679.1"/>
    </source>
</evidence>
<reference evidence="3" key="2">
    <citation type="submission" date="2015-01" db="EMBL/GenBank/DDBJ databases">
        <title>Evolutionary Origins and Diversification of the Mycorrhizal Mutualists.</title>
        <authorList>
            <consortium name="DOE Joint Genome Institute"/>
            <consortium name="Mycorrhizal Genomics Consortium"/>
            <person name="Kohler A."/>
            <person name="Kuo A."/>
            <person name="Nagy L.G."/>
            <person name="Floudas D."/>
            <person name="Copeland A."/>
            <person name="Barry K.W."/>
            <person name="Cichocki N."/>
            <person name="Veneault-Fourrey C."/>
            <person name="LaButti K."/>
            <person name="Lindquist E.A."/>
            <person name="Lipzen A."/>
            <person name="Lundell T."/>
            <person name="Morin E."/>
            <person name="Murat C."/>
            <person name="Riley R."/>
            <person name="Ohm R."/>
            <person name="Sun H."/>
            <person name="Tunlid A."/>
            <person name="Henrissat B."/>
            <person name="Grigoriev I.V."/>
            <person name="Hibbett D.S."/>
            <person name="Martin F."/>
        </authorList>
    </citation>
    <scope>NUCLEOTIDE SEQUENCE [LARGE SCALE GENOMIC DNA]</scope>
    <source>
        <strain evidence="3">Marx 270</strain>
    </source>
</reference>
<protein>
    <submittedName>
        <fullName evidence="2">Uncharacterized protein</fullName>
    </submittedName>
</protein>
<dbReference type="Proteomes" id="UP000054217">
    <property type="component" value="Unassembled WGS sequence"/>
</dbReference>
<keyword evidence="3" id="KW-1185">Reference proteome</keyword>
<feature type="region of interest" description="Disordered" evidence="1">
    <location>
        <begin position="53"/>
        <end position="100"/>
    </location>
</feature>
<dbReference type="AlphaFoldDB" id="A0A0C3PD32"/>
<evidence type="ECO:0000313" key="3">
    <source>
        <dbReference type="Proteomes" id="UP000054217"/>
    </source>
</evidence>
<organism evidence="2 3">
    <name type="scientific">Pisolithus tinctorius Marx 270</name>
    <dbReference type="NCBI Taxonomy" id="870435"/>
    <lineage>
        <taxon>Eukaryota</taxon>
        <taxon>Fungi</taxon>
        <taxon>Dikarya</taxon>
        <taxon>Basidiomycota</taxon>
        <taxon>Agaricomycotina</taxon>
        <taxon>Agaricomycetes</taxon>
        <taxon>Agaricomycetidae</taxon>
        <taxon>Boletales</taxon>
        <taxon>Sclerodermatineae</taxon>
        <taxon>Pisolithaceae</taxon>
        <taxon>Pisolithus</taxon>
    </lineage>
</organism>
<dbReference type="EMBL" id="KN831966">
    <property type="protein sequence ID" value="KIO05679.1"/>
    <property type="molecule type" value="Genomic_DNA"/>
</dbReference>